<gene>
    <name evidence="1" type="ORF">HW270_01465</name>
</gene>
<sequence length="51" mass="6262">MRKQCIPHRLFNWQAYRPARNMDISRIQHPAAEVCDRVEKYKAVMKRIYEN</sequence>
<reference evidence="1 2" key="1">
    <citation type="submission" date="2020-06" db="EMBL/GenBank/DDBJ databases">
        <title>Mogibacterium timidum strain W9173 genomic sequence.</title>
        <authorList>
            <person name="Wade W.G."/>
            <person name="Johnston C.D."/>
            <person name="Chen T."/>
            <person name="Dewhirst F.E."/>
        </authorList>
    </citation>
    <scope>NUCLEOTIDE SEQUENCE [LARGE SCALE GENOMIC DNA]</scope>
    <source>
        <strain evidence="1 2">W9173</strain>
    </source>
</reference>
<dbReference type="RefSeq" id="WP_009643250.1">
    <property type="nucleotide sequence ID" value="NZ_CAUUGE010000009.1"/>
</dbReference>
<keyword evidence="2" id="KW-1185">Reference proteome</keyword>
<comment type="caution">
    <text evidence="1">The sequence shown here is derived from an EMBL/GenBank/DDBJ whole genome shotgun (WGS) entry which is preliminary data.</text>
</comment>
<name>A0A7Y9B0E3_9FIRM</name>
<evidence type="ECO:0000313" key="2">
    <source>
        <dbReference type="Proteomes" id="UP000526307"/>
    </source>
</evidence>
<organism evidence="1 2">
    <name type="scientific">Mogibacterium timidum</name>
    <dbReference type="NCBI Taxonomy" id="35519"/>
    <lineage>
        <taxon>Bacteria</taxon>
        <taxon>Bacillati</taxon>
        <taxon>Bacillota</taxon>
        <taxon>Clostridia</taxon>
        <taxon>Peptostreptococcales</taxon>
        <taxon>Anaerovoracaceae</taxon>
        <taxon>Mogibacterium</taxon>
    </lineage>
</organism>
<accession>A0A7Y9B0E3</accession>
<protein>
    <submittedName>
        <fullName evidence="1">Uncharacterized protein</fullName>
    </submittedName>
</protein>
<dbReference type="EMBL" id="JABXYR010000001">
    <property type="protein sequence ID" value="NWO22760.1"/>
    <property type="molecule type" value="Genomic_DNA"/>
</dbReference>
<evidence type="ECO:0000313" key="1">
    <source>
        <dbReference type="EMBL" id="NWO22760.1"/>
    </source>
</evidence>
<dbReference type="AlphaFoldDB" id="A0A7Y9B0E3"/>
<proteinExistence type="predicted"/>
<dbReference type="Proteomes" id="UP000526307">
    <property type="component" value="Unassembled WGS sequence"/>
</dbReference>